<gene>
    <name evidence="7" type="ORF">WQ57_17645</name>
</gene>
<sequence>MRFVLKFWKSFPFIRDFFISKDVEPYKKVLSLLLFLTYAFLPFDLIPDFIYMLGIMDDVVITGFIIERMVKWAPDSLKDKYRLHDKT</sequence>
<dbReference type="Pfam" id="PF06803">
    <property type="entry name" value="DUF1232"/>
    <property type="match status" value="1"/>
</dbReference>
<dbReference type="GO" id="GO:0012505">
    <property type="term" value="C:endomembrane system"/>
    <property type="evidence" value="ECO:0007669"/>
    <property type="project" value="UniProtKB-SubCell"/>
</dbReference>
<feature type="domain" description="DUF1232" evidence="6">
    <location>
        <begin position="30"/>
        <end position="62"/>
    </location>
</feature>
<keyword evidence="8" id="KW-1185">Reference proteome</keyword>
<evidence type="ECO:0000256" key="5">
    <source>
        <dbReference type="SAM" id="Phobius"/>
    </source>
</evidence>
<reference evidence="7 8" key="1">
    <citation type="submission" date="2015-04" db="EMBL/GenBank/DDBJ databases">
        <title>Taxonomic description and genome sequence of Bacillus campisalis sp. nov., a novel member of the genus Bacillus isolated from solar saltern.</title>
        <authorList>
            <person name="Mathan Kumar R."/>
            <person name="Kaur G."/>
            <person name="Kumar A."/>
            <person name="Singh N.K."/>
            <person name="Kaur N."/>
            <person name="Kumar N."/>
            <person name="Mayilraj S."/>
        </authorList>
    </citation>
    <scope>NUCLEOTIDE SEQUENCE [LARGE SCALE GENOMIC DNA]</scope>
    <source>
        <strain evidence="7 8">SA2-6</strain>
    </source>
</reference>
<dbReference type="InterPro" id="IPR010652">
    <property type="entry name" value="DUF1232"/>
</dbReference>
<accession>A0A0M2SSX1</accession>
<name>A0A0M2SSX1_9BACI</name>
<evidence type="ECO:0000256" key="1">
    <source>
        <dbReference type="ARBA" id="ARBA00004127"/>
    </source>
</evidence>
<dbReference type="PATRIC" id="fig|1408103.3.peg.3916"/>
<comment type="subcellular location">
    <subcellularLocation>
        <location evidence="1">Endomembrane system</location>
        <topology evidence="1">Multi-pass membrane protein</topology>
    </subcellularLocation>
</comment>
<evidence type="ECO:0000256" key="3">
    <source>
        <dbReference type="ARBA" id="ARBA00022989"/>
    </source>
</evidence>
<evidence type="ECO:0000256" key="2">
    <source>
        <dbReference type="ARBA" id="ARBA00022692"/>
    </source>
</evidence>
<protein>
    <submittedName>
        <fullName evidence="7">Membrane protein</fullName>
    </submittedName>
</protein>
<organism evidence="7 8">
    <name type="scientific">Mesobacillus campisalis</name>
    <dbReference type="NCBI Taxonomy" id="1408103"/>
    <lineage>
        <taxon>Bacteria</taxon>
        <taxon>Bacillati</taxon>
        <taxon>Bacillota</taxon>
        <taxon>Bacilli</taxon>
        <taxon>Bacillales</taxon>
        <taxon>Bacillaceae</taxon>
        <taxon>Mesobacillus</taxon>
    </lineage>
</organism>
<evidence type="ECO:0000313" key="7">
    <source>
        <dbReference type="EMBL" id="KKK36791.1"/>
    </source>
</evidence>
<keyword evidence="3 5" id="KW-1133">Transmembrane helix</keyword>
<evidence type="ECO:0000259" key="6">
    <source>
        <dbReference type="Pfam" id="PF06803"/>
    </source>
</evidence>
<comment type="caution">
    <text evidence="7">The sequence shown here is derived from an EMBL/GenBank/DDBJ whole genome shotgun (WGS) entry which is preliminary data.</text>
</comment>
<dbReference type="OrthoDB" id="2679475at2"/>
<dbReference type="AlphaFoldDB" id="A0A0M2SSX1"/>
<evidence type="ECO:0000313" key="8">
    <source>
        <dbReference type="Proteomes" id="UP000034166"/>
    </source>
</evidence>
<dbReference type="EMBL" id="LAYY01000023">
    <property type="protein sequence ID" value="KKK36791.1"/>
    <property type="molecule type" value="Genomic_DNA"/>
</dbReference>
<dbReference type="Proteomes" id="UP000034166">
    <property type="component" value="Unassembled WGS sequence"/>
</dbReference>
<proteinExistence type="predicted"/>
<evidence type="ECO:0000256" key="4">
    <source>
        <dbReference type="ARBA" id="ARBA00023136"/>
    </source>
</evidence>
<feature type="transmembrane region" description="Helical" evidence="5">
    <location>
        <begin position="25"/>
        <end position="43"/>
    </location>
</feature>
<keyword evidence="2 5" id="KW-0812">Transmembrane</keyword>
<keyword evidence="4 5" id="KW-0472">Membrane</keyword>